<dbReference type="InterPro" id="IPR025605">
    <property type="entry name" value="OST-HTH/LOTUS_dom"/>
</dbReference>
<dbReference type="Gene3D" id="3.30.420.610">
    <property type="entry name" value="LOTUS domain-like"/>
    <property type="match status" value="1"/>
</dbReference>
<dbReference type="Proteomes" id="UP001195914">
    <property type="component" value="Unassembled WGS sequence"/>
</dbReference>
<dbReference type="Pfam" id="PF14418">
    <property type="entry name" value="OHA"/>
    <property type="match status" value="1"/>
</dbReference>
<accession>A0AAD9LHH6</accession>
<feature type="domain" description="HTH OST-type" evidence="1">
    <location>
        <begin position="382"/>
        <end position="460"/>
    </location>
</feature>
<reference evidence="2" key="1">
    <citation type="journal article" date="2014" name="Nucleic Acids Res.">
        <title>The evolutionary dynamics of variant antigen genes in Babesia reveal a history of genomic innovation underlying host-parasite interaction.</title>
        <authorList>
            <person name="Jackson A.P."/>
            <person name="Otto T.D."/>
            <person name="Darby A."/>
            <person name="Ramaprasad A."/>
            <person name="Xia D."/>
            <person name="Echaide I.E."/>
            <person name="Farber M."/>
            <person name="Gahlot S."/>
            <person name="Gamble J."/>
            <person name="Gupta D."/>
            <person name="Gupta Y."/>
            <person name="Jackson L."/>
            <person name="Malandrin L."/>
            <person name="Malas T.B."/>
            <person name="Moussa E."/>
            <person name="Nair M."/>
            <person name="Reid A.J."/>
            <person name="Sanders M."/>
            <person name="Sharma J."/>
            <person name="Tracey A."/>
            <person name="Quail M.A."/>
            <person name="Weir W."/>
            <person name="Wastling J.M."/>
            <person name="Hall N."/>
            <person name="Willadsen P."/>
            <person name="Lingelbach K."/>
            <person name="Shiels B."/>
            <person name="Tait A."/>
            <person name="Berriman M."/>
            <person name="Allred D.R."/>
            <person name="Pain A."/>
        </authorList>
    </citation>
    <scope>NUCLEOTIDE SEQUENCE</scope>
    <source>
        <strain evidence="2">1802A</strain>
    </source>
</reference>
<proteinExistence type="predicted"/>
<dbReference type="InterPro" id="IPR025677">
    <property type="entry name" value="OST-HTH-assoc_dom"/>
</dbReference>
<evidence type="ECO:0000259" key="1">
    <source>
        <dbReference type="PROSITE" id="PS51644"/>
    </source>
</evidence>
<reference evidence="2" key="2">
    <citation type="submission" date="2021-05" db="EMBL/GenBank/DDBJ databases">
        <authorList>
            <person name="Pain A."/>
        </authorList>
    </citation>
    <scope>NUCLEOTIDE SEQUENCE</scope>
    <source>
        <strain evidence="2">1802A</strain>
    </source>
</reference>
<sequence>MYKSSYSRSSFKNKNQSIQFDTSNYCIRRKNLRTLNTKHPKTIPGTDQYGEYRKSVVEEVCTTSSDRRNLNHKLSASDHISLPPSRFHHNNVGVRPYQRTAIKDKLRHESTLGSDHLRMQDRDSFRIPGYGSSNLVMERRGGLTWIKNPNGVLVPYIENTWLKHMITTLLPDTEALMKFLKTLQTCLEEALLFLYKEGIKPYLGDVANQMKRSIVDNFWSASEVAFVSLHCREMVDLKIELRVKGEMGWVVYMREEPPGFLGFVDTHSTVDCYSKYHWRALNQFAVDIMTYDNAPNKKGNQGEENSLAFTGGRYAFAERLRKTVRAFNSMRLGEVVHLVQLAIYSGVFVYAQRILLPVTACEKTAEEMFPCLKKINHPACSSLDEVNHIISVLVDNRKKGLVLAQLKQQFMMQFNKELNPLAFGFRKLQNLLLSDNFSDRYQLFVPVDSPHRTHIQHRKYAIPPGCRTFQQSKVRFDPDKFWSPLYEWYDEPSSNMVLNDLPSNIRSAVAEILDTDDQEEAEWRQTCDSPRDSSLLSDYISTEDAASNCITARDTSYQNVVKRTDDLPTRRLNKDTVRSASV</sequence>
<dbReference type="AlphaFoldDB" id="A0AAD9LHH6"/>
<evidence type="ECO:0000313" key="3">
    <source>
        <dbReference type="Proteomes" id="UP001195914"/>
    </source>
</evidence>
<organism evidence="2 3">
    <name type="scientific">Babesia divergens</name>
    <dbReference type="NCBI Taxonomy" id="32595"/>
    <lineage>
        <taxon>Eukaryota</taxon>
        <taxon>Sar</taxon>
        <taxon>Alveolata</taxon>
        <taxon>Apicomplexa</taxon>
        <taxon>Aconoidasida</taxon>
        <taxon>Piroplasmida</taxon>
        <taxon>Babesiidae</taxon>
        <taxon>Babesia</taxon>
    </lineage>
</organism>
<keyword evidence="3" id="KW-1185">Reference proteome</keyword>
<dbReference type="InterPro" id="IPR041966">
    <property type="entry name" value="LOTUS-like"/>
</dbReference>
<dbReference type="PROSITE" id="PS51644">
    <property type="entry name" value="HTH_OST"/>
    <property type="match status" value="1"/>
</dbReference>
<comment type="caution">
    <text evidence="2">The sequence shown here is derived from an EMBL/GenBank/DDBJ whole genome shotgun (WGS) entry which is preliminary data.</text>
</comment>
<dbReference type="EMBL" id="JAHBMH010000034">
    <property type="protein sequence ID" value="KAK1936908.1"/>
    <property type="molecule type" value="Genomic_DNA"/>
</dbReference>
<gene>
    <name evidence="2" type="ORF">X943_003958</name>
</gene>
<name>A0AAD9LHH6_BABDI</name>
<protein>
    <recommendedName>
        <fullName evidence="1">HTH OST-type domain-containing protein</fullName>
    </recommendedName>
</protein>
<evidence type="ECO:0000313" key="2">
    <source>
        <dbReference type="EMBL" id="KAK1936908.1"/>
    </source>
</evidence>